<proteinExistence type="predicted"/>
<sequence>MAIKEIRFLLVEVGLRLCSLPYAVRVCVLFFPQLGKVGLRNKYYEDKRGEGDVCGL</sequence>
<organism evidence="1 2">
    <name type="scientific">Kuenenia stuttgartiensis</name>
    <dbReference type="NCBI Taxonomy" id="174633"/>
    <lineage>
        <taxon>Bacteria</taxon>
        <taxon>Pseudomonadati</taxon>
        <taxon>Planctomycetota</taxon>
        <taxon>Candidatus Brocadiia</taxon>
        <taxon>Candidatus Brocadiales</taxon>
        <taxon>Candidatus Brocadiaceae</taxon>
        <taxon>Candidatus Kuenenia</taxon>
    </lineage>
</organism>
<evidence type="ECO:0000313" key="2">
    <source>
        <dbReference type="Proteomes" id="UP000501926"/>
    </source>
</evidence>
<name>A0A6G7GQ35_KUEST</name>
<protein>
    <submittedName>
        <fullName evidence="1">Uncharacterized protein</fullName>
    </submittedName>
</protein>
<accession>A0A6G7GQ35</accession>
<gene>
    <name evidence="1" type="ORF">KsCSTR_21130</name>
</gene>
<dbReference type="AlphaFoldDB" id="A0A6G7GQ35"/>
<dbReference type="EMBL" id="CP049055">
    <property type="protein sequence ID" value="QII11492.1"/>
    <property type="molecule type" value="Genomic_DNA"/>
</dbReference>
<reference evidence="1 2" key="1">
    <citation type="submission" date="2020-02" db="EMBL/GenBank/DDBJ databases">
        <title>Newly sequenced genome of strain CSTR1 showed variability in Candidatus Kuenenia stuttgartiensis genomes.</title>
        <authorList>
            <person name="Ding C."/>
            <person name="Adrian L."/>
        </authorList>
    </citation>
    <scope>NUCLEOTIDE SEQUENCE [LARGE SCALE GENOMIC DNA]</scope>
    <source>
        <strain evidence="1 2">CSTR1</strain>
    </source>
</reference>
<evidence type="ECO:0000313" key="1">
    <source>
        <dbReference type="EMBL" id="QII11492.1"/>
    </source>
</evidence>
<dbReference type="Proteomes" id="UP000501926">
    <property type="component" value="Chromosome"/>
</dbReference>